<evidence type="ECO:0000313" key="2">
    <source>
        <dbReference type="EMBL" id="CAL4059722.1"/>
    </source>
</evidence>
<dbReference type="EMBL" id="CAXKWB010000180">
    <property type="protein sequence ID" value="CAL4059722.1"/>
    <property type="molecule type" value="Genomic_DNA"/>
</dbReference>
<accession>A0AAV2PMA2</accession>
<protein>
    <recommendedName>
        <fullName evidence="1">Methyltransferase domain-containing protein</fullName>
    </recommendedName>
</protein>
<dbReference type="PANTHER" id="PTHR32026">
    <property type="entry name" value="METHYLTRANSFERASE-LIKE PROTEIN 24"/>
    <property type="match status" value="1"/>
</dbReference>
<dbReference type="Pfam" id="PF13383">
    <property type="entry name" value="Methyltransf_22"/>
    <property type="match status" value="1"/>
</dbReference>
<evidence type="ECO:0000313" key="3">
    <source>
        <dbReference type="Proteomes" id="UP001497623"/>
    </source>
</evidence>
<gene>
    <name evidence="2" type="ORF">MNOR_LOCUS765</name>
</gene>
<reference evidence="2 3" key="1">
    <citation type="submission" date="2024-05" db="EMBL/GenBank/DDBJ databases">
        <authorList>
            <person name="Wallberg A."/>
        </authorList>
    </citation>
    <scope>NUCLEOTIDE SEQUENCE [LARGE SCALE GENOMIC DNA]</scope>
</reference>
<dbReference type="AlphaFoldDB" id="A0AAV2PMA2"/>
<name>A0AAV2PMA2_MEGNR</name>
<dbReference type="InterPro" id="IPR025714">
    <property type="entry name" value="Methyltranfer_dom"/>
</dbReference>
<feature type="domain" description="Methyltransferase" evidence="1">
    <location>
        <begin position="130"/>
        <end position="327"/>
    </location>
</feature>
<comment type="caution">
    <text evidence="2">The sequence shown here is derived from an EMBL/GenBank/DDBJ whole genome shotgun (WGS) entry which is preliminary data.</text>
</comment>
<dbReference type="Proteomes" id="UP001497623">
    <property type="component" value="Unassembled WGS sequence"/>
</dbReference>
<keyword evidence="3" id="KW-1185">Reference proteome</keyword>
<dbReference type="PANTHER" id="PTHR32026:SF10">
    <property type="entry name" value="METHYLTRANSFERASE-LIKE PROTEIN 24-RELATED"/>
    <property type="match status" value="1"/>
</dbReference>
<dbReference type="InterPro" id="IPR026913">
    <property type="entry name" value="METTL24"/>
</dbReference>
<proteinExistence type="predicted"/>
<sequence>MMNRRSIRRWVTRFGPFGALFLIVIGLTGRPPTLVISQVPPDNLYKDQGGFLTYIVFPTHEETLNFDVYGYTYVNKKIVTHNAKLKINQNIPNLTAPSDIVYTSKEIPEKILLKVGKRGLVWEPWKDRLDNMKEFYDYLKTPQHHCAKMKRLGGTLSCSSGYDDDHMDGHKLVCFDKELEFKASRSPSSCLVMSFGIERDTTFDEAVADDMNCEVHMFDISNYDPEWAKEFPHATFYQEGIAEVDMTYRYYLAKSNGLSKAWKKDLIVHNNRLSTIMKEKKLQTRPIHVLKIDIENFEWNVFGKDLVKGKLLDQVGQIAMEVHSMDLDDLKNATDAVQLASLQAKYDVLRQIEAHGFRRVSYWDNVQDKYAFYDRNGTRYETSGEVLYINTNWYNQTFKDRLRLQQGLEFRDFTLGTNIHT</sequence>
<organism evidence="2 3">
    <name type="scientific">Meganyctiphanes norvegica</name>
    <name type="common">Northern krill</name>
    <name type="synonym">Thysanopoda norvegica</name>
    <dbReference type="NCBI Taxonomy" id="48144"/>
    <lineage>
        <taxon>Eukaryota</taxon>
        <taxon>Metazoa</taxon>
        <taxon>Ecdysozoa</taxon>
        <taxon>Arthropoda</taxon>
        <taxon>Crustacea</taxon>
        <taxon>Multicrustacea</taxon>
        <taxon>Malacostraca</taxon>
        <taxon>Eumalacostraca</taxon>
        <taxon>Eucarida</taxon>
        <taxon>Euphausiacea</taxon>
        <taxon>Euphausiidae</taxon>
        <taxon>Meganyctiphanes</taxon>
    </lineage>
</organism>
<evidence type="ECO:0000259" key="1">
    <source>
        <dbReference type="Pfam" id="PF13383"/>
    </source>
</evidence>